<accession>A0ACC9CX70</accession>
<evidence type="ECO:0000313" key="1">
    <source>
        <dbReference type="EMBL" id="PDX60375.1"/>
    </source>
</evidence>
<dbReference type="EMBL" id="NMTR01000021">
    <property type="protein sequence ID" value="PDX60375.1"/>
    <property type="molecule type" value="Genomic_DNA"/>
</dbReference>
<evidence type="ECO:0000313" key="2">
    <source>
        <dbReference type="Proteomes" id="UP000220959"/>
    </source>
</evidence>
<gene>
    <name evidence="1" type="ORF">CGS49_10220</name>
</gene>
<comment type="caution">
    <text evidence="1">The sequence shown here is derived from an EMBL/GenBank/DDBJ whole genome shotgun (WGS) entry which is preliminary data.</text>
</comment>
<proteinExistence type="predicted"/>
<protein>
    <submittedName>
        <fullName evidence="1">Uncharacterized protein</fullName>
    </submittedName>
</protein>
<keyword evidence="2" id="KW-1185">Reference proteome</keyword>
<organism evidence="1 2">
    <name type="scientific">Faecalibacterium langellae</name>
    <dbReference type="NCBI Taxonomy" id="3435293"/>
    <lineage>
        <taxon>Bacteria</taxon>
        <taxon>Bacillati</taxon>
        <taxon>Bacillota</taxon>
        <taxon>Clostridia</taxon>
        <taxon>Eubacteriales</taxon>
        <taxon>Oscillospiraceae</taxon>
        <taxon>Faecalibacterium</taxon>
    </lineage>
</organism>
<dbReference type="Proteomes" id="UP000220959">
    <property type="component" value="Unassembled WGS sequence"/>
</dbReference>
<name>A0ACC9CX70_9FIRM</name>
<sequence length="124" mass="13478">MRKLYTCLFYGLCVFTIAFSLFWMALPRLTLPSPAGSETPPSSAEESLAAQALPELSAQGYLLQDKGGRVAVYRCDADGTAGALLTVTGIYTNLLPENDALRIKQGIRVHSELELDQLLEDLGE</sequence>
<reference evidence="1 2" key="1">
    <citation type="journal article" date="2017" name="Front. Microbiol.">
        <title>New Insights into the Diversity of the Genus Faecalibacterium.</title>
        <authorList>
            <person name="Benevides L."/>
            <person name="Burman S."/>
            <person name="Martin R."/>
            <person name="Robert V."/>
            <person name="Thomas M."/>
            <person name="Miquel S."/>
            <person name="Chain F."/>
            <person name="Sokol H."/>
            <person name="Bermudez-Humaran L.G."/>
            <person name="Morrison M."/>
            <person name="Langella P."/>
            <person name="Azevedo V.A."/>
            <person name="Chatel J.M."/>
            <person name="Soares S."/>
        </authorList>
    </citation>
    <scope>NUCLEOTIDE SEQUENCE [LARGE SCALE GENOMIC DNA]</scope>
    <source>
        <strain evidence="2">CNCM I-4541</strain>
    </source>
</reference>